<keyword evidence="5" id="KW-0653">Protein transport</keyword>
<dbReference type="GO" id="GO:0015031">
    <property type="term" value="P:protein transport"/>
    <property type="evidence" value="ECO:0007669"/>
    <property type="project" value="UniProtKB-KW"/>
</dbReference>
<keyword evidence="6" id="KW-0333">Golgi apparatus</keyword>
<dbReference type="Proteomes" id="UP000012065">
    <property type="component" value="Unassembled WGS sequence"/>
</dbReference>
<comment type="subcellular location">
    <subcellularLocation>
        <location evidence="1">Golgi apparatus membrane</location>
        <topology evidence="1">Peripheral membrane protein</topology>
    </subcellularLocation>
</comment>
<gene>
    <name evidence="11" type="primary">COG4</name>
    <name evidence="11" type="ORF">BN14_08257</name>
</gene>
<evidence type="ECO:0000256" key="6">
    <source>
        <dbReference type="ARBA" id="ARBA00023034"/>
    </source>
</evidence>
<dbReference type="InterPro" id="IPR048684">
    <property type="entry name" value="COG4_C"/>
</dbReference>
<proteinExistence type="inferred from homology"/>
<evidence type="ECO:0000313" key="12">
    <source>
        <dbReference type="Proteomes" id="UP000012065"/>
    </source>
</evidence>
<feature type="compositionally biased region" description="Low complexity" evidence="9">
    <location>
        <begin position="368"/>
        <end position="377"/>
    </location>
</feature>
<dbReference type="HOGENOM" id="CLU_014853_3_1_1"/>
<reference evidence="11 12" key="1">
    <citation type="journal article" date="2013" name="J. Biotechnol.">
        <title>Establishment and interpretation of the genome sequence of the phytopathogenic fungus Rhizoctonia solani AG1-IB isolate 7/3/14.</title>
        <authorList>
            <person name="Wibberg D.W."/>
            <person name="Jelonek L.J."/>
            <person name="Rupp O.R."/>
            <person name="Hennig M.H."/>
            <person name="Eikmeyer F.E."/>
            <person name="Goesmann A.G."/>
            <person name="Hartmann A.H."/>
            <person name="Borriss R.B."/>
            <person name="Grosch R.G."/>
            <person name="Puehler A.P."/>
            <person name="Schlueter A.S."/>
        </authorList>
    </citation>
    <scope>NUCLEOTIDE SEQUENCE [LARGE SCALE GENOMIC DNA]</scope>
    <source>
        <strain evidence="12">AG1-IB / isolate 7/3/14</strain>
    </source>
</reference>
<protein>
    <recommendedName>
        <fullName evidence="3">Conserved oligomeric Golgi complex subunit 4</fullName>
    </recommendedName>
    <alternativeName>
        <fullName evidence="8">Component of oligomeric Golgi complex 4</fullName>
    </alternativeName>
</protein>
<evidence type="ECO:0000256" key="7">
    <source>
        <dbReference type="ARBA" id="ARBA00023136"/>
    </source>
</evidence>
<organism evidence="11 12">
    <name type="scientific">Thanatephorus cucumeris (strain AG1-IB / isolate 7/3/14)</name>
    <name type="common">Lettuce bottom rot fungus</name>
    <name type="synonym">Rhizoctonia solani</name>
    <dbReference type="NCBI Taxonomy" id="1108050"/>
    <lineage>
        <taxon>Eukaryota</taxon>
        <taxon>Fungi</taxon>
        <taxon>Dikarya</taxon>
        <taxon>Basidiomycota</taxon>
        <taxon>Agaricomycotina</taxon>
        <taxon>Agaricomycetes</taxon>
        <taxon>Cantharellales</taxon>
        <taxon>Ceratobasidiaceae</taxon>
        <taxon>Rhizoctonia</taxon>
        <taxon>Rhizoctonia solani AG-1</taxon>
    </lineage>
</organism>
<dbReference type="GO" id="GO:0000139">
    <property type="term" value="C:Golgi membrane"/>
    <property type="evidence" value="ECO:0007669"/>
    <property type="project" value="UniProtKB-SubCell"/>
</dbReference>
<dbReference type="Pfam" id="PF08318">
    <property type="entry name" value="COG4_m"/>
    <property type="match status" value="1"/>
</dbReference>
<evidence type="ECO:0000313" key="11">
    <source>
        <dbReference type="EMBL" id="CCO34164.1"/>
    </source>
</evidence>
<dbReference type="PANTHER" id="PTHR24016:SF0">
    <property type="entry name" value="CONSERVED OLIGOMERIC GOLGI COMPLEX SUBUNIT 4"/>
    <property type="match status" value="1"/>
</dbReference>
<evidence type="ECO:0000256" key="2">
    <source>
        <dbReference type="ARBA" id="ARBA00009215"/>
    </source>
</evidence>
<evidence type="ECO:0000259" key="10">
    <source>
        <dbReference type="SMART" id="SM00762"/>
    </source>
</evidence>
<dbReference type="Pfam" id="PF20663">
    <property type="entry name" value="COG4_N"/>
    <property type="match status" value="1"/>
</dbReference>
<dbReference type="PANTHER" id="PTHR24016">
    <property type="entry name" value="CONSERVED OLIGOMERIC GOLGI COMPLEX SUBUNIT 4"/>
    <property type="match status" value="1"/>
</dbReference>
<dbReference type="InterPro" id="IPR048680">
    <property type="entry name" value="COG4_N"/>
</dbReference>
<dbReference type="SMART" id="SM00762">
    <property type="entry name" value="Cog4"/>
    <property type="match status" value="1"/>
</dbReference>
<accession>M5C4C1</accession>
<dbReference type="InterPro" id="IPR013167">
    <property type="entry name" value="COG4_M"/>
</dbReference>
<evidence type="ECO:0000256" key="8">
    <source>
        <dbReference type="ARBA" id="ARBA00031340"/>
    </source>
</evidence>
<dbReference type="Gene3D" id="1.20.58.1970">
    <property type="match status" value="1"/>
</dbReference>
<evidence type="ECO:0000256" key="9">
    <source>
        <dbReference type="SAM" id="MobiDB-lite"/>
    </source>
</evidence>
<dbReference type="EMBL" id="CAOJ01012679">
    <property type="protein sequence ID" value="CCO34164.1"/>
    <property type="molecule type" value="Genomic_DNA"/>
</dbReference>
<feature type="region of interest" description="Disordered" evidence="9">
    <location>
        <begin position="360"/>
        <end position="387"/>
    </location>
</feature>
<dbReference type="AlphaFoldDB" id="M5C4C1"/>
<keyword evidence="4" id="KW-0813">Transport</keyword>
<evidence type="ECO:0000256" key="1">
    <source>
        <dbReference type="ARBA" id="ARBA00004395"/>
    </source>
</evidence>
<dbReference type="InterPro" id="IPR048682">
    <property type="entry name" value="COG4"/>
</dbReference>
<feature type="domain" description="COG4 transport protein middle alpha-helical bundle" evidence="10">
    <location>
        <begin position="161"/>
        <end position="522"/>
    </location>
</feature>
<sequence length="694" mass="75428">MDARTATRIEDVLAALSKSEAEESELSHSLAEIIADRDRIRTALARLENLVPALDGLVQKGEKLKRNVGRTAETAERVGAGVRGLERVMGRVKIAAERVGQVADAKASLAALQAAMDQRDWETAARHCARAMAVPKEVMEGPFAQVAIPSTDLPDPPTQTLADARAALLGVFRKEFDAAAIARDPVAISRFFKLFPTINCPADGLAAYSDFVLDLVARRAPPSVKASSPVYYTAALTALYESVAGLIDQHQPIVEKYYGSGNMHTVVARLLRECDRVVNGLYDGWEEERDISRKLSDARTATFQTLAPIARAKPGQTSAIDDSGPDPREIDRVLGELATMAGRWALFRRFLVDRLEDDMTPSAPPTPDGTTLLLRPTTPGPATPGFGLKLLTPANASFQKPIEPEPEKEPELSAHEKALDLVSQTGTHIRLGTLFESTYSPLETWHLRAALDRAHVNSAPANPGSTGTAQTSTTPDDAFFILHLTLSRSLSSGSVICVKKTVKNVREVVERDLVGVVRRRMEDCWRTPVAGKKGAGEDRVAVFVVGVFSFSLPPRSTKILGWKTYLNDLSMCAHHAERLAQDLAMSSSLAQGFLEDEVEEARVTVAGLSDLGGFKGVVKTGIDNLFSQLVKPRLRSLIPDVYRDVTYVLDESSYSAAEHDDAVKKRFVKGWGEVVASYKKKITVPSSLSPSKLS</sequence>
<evidence type="ECO:0000256" key="3">
    <source>
        <dbReference type="ARBA" id="ARBA00020975"/>
    </source>
</evidence>
<keyword evidence="7" id="KW-0472">Membrane</keyword>
<name>M5C4C1_THACB</name>
<comment type="similarity">
    <text evidence="2">Belongs to the COG4 family.</text>
</comment>
<evidence type="ECO:0000256" key="5">
    <source>
        <dbReference type="ARBA" id="ARBA00022927"/>
    </source>
</evidence>
<evidence type="ECO:0000256" key="4">
    <source>
        <dbReference type="ARBA" id="ARBA00022448"/>
    </source>
</evidence>
<comment type="caution">
    <text evidence="11">The sequence shown here is derived from an EMBL/GenBank/DDBJ whole genome shotgun (WGS) entry which is preliminary data.</text>
</comment>
<dbReference type="Pfam" id="PF20662">
    <property type="entry name" value="COG4_C"/>
    <property type="match status" value="1"/>
</dbReference>